<dbReference type="Proteomes" id="UP001620597">
    <property type="component" value="Unassembled WGS sequence"/>
</dbReference>
<protein>
    <submittedName>
        <fullName evidence="1">Uncharacterized protein</fullName>
    </submittedName>
</protein>
<dbReference type="RefSeq" id="WP_416207615.1">
    <property type="nucleotide sequence ID" value="NZ_JBBKTX010000064.1"/>
</dbReference>
<organism evidence="1 2">
    <name type="scientific">Oceanobacter antarcticus</name>
    <dbReference type="NCBI Taxonomy" id="3133425"/>
    <lineage>
        <taxon>Bacteria</taxon>
        <taxon>Pseudomonadati</taxon>
        <taxon>Pseudomonadota</taxon>
        <taxon>Gammaproteobacteria</taxon>
        <taxon>Oceanospirillales</taxon>
        <taxon>Oceanospirillaceae</taxon>
        <taxon>Oceanobacter</taxon>
    </lineage>
</organism>
<feature type="non-terminal residue" evidence="1">
    <location>
        <position position="1"/>
    </location>
</feature>
<evidence type="ECO:0000313" key="2">
    <source>
        <dbReference type="Proteomes" id="UP001620597"/>
    </source>
</evidence>
<feature type="non-terminal residue" evidence="1">
    <location>
        <position position="179"/>
    </location>
</feature>
<sequence length="179" mass="17811">SEVTASLYLAGGSDVLDSIAVAVTLATTTTETSTPDLGNGNGDSFIENALNLSASNVLVGEAISVSVNLVDADNLNVLLSDRYQFDFSSSCDGATAFSRANVISSNGTASTTYTPSALACASGNISLTAQLVDLETGNDVAGVSASATLSATLPKLGTGTGAEFRDTAADLAVTITGSN</sequence>
<proteinExistence type="predicted"/>
<name>A0ABW8NPC3_9GAMM</name>
<comment type="caution">
    <text evidence="1">The sequence shown here is derived from an EMBL/GenBank/DDBJ whole genome shotgun (WGS) entry which is preliminary data.</text>
</comment>
<dbReference type="EMBL" id="JBBKTX010000064">
    <property type="protein sequence ID" value="MFK4754841.1"/>
    <property type="molecule type" value="Genomic_DNA"/>
</dbReference>
<reference evidence="1 2" key="1">
    <citation type="submission" date="2024-03" db="EMBL/GenBank/DDBJ databases">
        <title>High-quality draft genome sequence of Oceanobacter sp. wDCs-4.</title>
        <authorList>
            <person name="Dong C."/>
        </authorList>
    </citation>
    <scope>NUCLEOTIDE SEQUENCE [LARGE SCALE GENOMIC DNA]</scope>
    <source>
        <strain evidence="2">wDCs-4</strain>
    </source>
</reference>
<evidence type="ECO:0000313" key="1">
    <source>
        <dbReference type="EMBL" id="MFK4754841.1"/>
    </source>
</evidence>
<keyword evidence="2" id="KW-1185">Reference proteome</keyword>
<gene>
    <name evidence="1" type="ORF">WG929_20805</name>
</gene>
<accession>A0ABW8NPC3</accession>